<dbReference type="KEGG" id="saca:FFV09_04605"/>
<dbReference type="Proteomes" id="UP000316968">
    <property type="component" value="Chromosome"/>
</dbReference>
<keyword evidence="1" id="KW-0175">Coiled coil</keyword>
<dbReference type="RefSeq" id="WP_141446588.1">
    <property type="nucleotide sequence ID" value="NZ_CP041217.1"/>
</dbReference>
<organism evidence="2 3">
    <name type="scientific">Saccharibacillus brassicae</name>
    <dbReference type="NCBI Taxonomy" id="2583377"/>
    <lineage>
        <taxon>Bacteria</taxon>
        <taxon>Bacillati</taxon>
        <taxon>Bacillota</taxon>
        <taxon>Bacilli</taxon>
        <taxon>Bacillales</taxon>
        <taxon>Paenibacillaceae</taxon>
        <taxon>Saccharibacillus</taxon>
    </lineage>
</organism>
<dbReference type="EMBL" id="CP041217">
    <property type="protein sequence ID" value="QDH20202.1"/>
    <property type="molecule type" value="Genomic_DNA"/>
</dbReference>
<proteinExistence type="predicted"/>
<gene>
    <name evidence="2" type="ORF">FFV09_04605</name>
</gene>
<keyword evidence="3" id="KW-1185">Reference proteome</keyword>
<name>A0A4Y6URC4_SACBS</name>
<accession>A0A4Y6URC4</accession>
<evidence type="ECO:0000313" key="3">
    <source>
        <dbReference type="Proteomes" id="UP000316968"/>
    </source>
</evidence>
<sequence length="271" mass="29816">MFVRLSARFECRLPVRLFAPLLVLGLLLLALAAPPERAFASSPDTAWAAALSALDTAYDGYTALETVNKLEKMEIQSLRKDSASRLKIVHDAIRRIGRSDADRLQARIAALKSRHAPLLEQYRELGRQAAEARKSKNKKRIDLLDLKRNNLKPSVQTARLEIQTAQQELAAAKKQAAAKAKLVRDALAPAAACKKQVTAENKSIAAFNKTRAAAYKRYRSAVKQGSAMTAAAELTLMYDQLGRIHASQQRILGWEKQIAAAIRIAAAKLPL</sequence>
<dbReference type="AlphaFoldDB" id="A0A4Y6URC4"/>
<reference evidence="2 3" key="1">
    <citation type="submission" date="2019-06" db="EMBL/GenBank/DDBJ databases">
        <title>Saccharibacillus brassicae sp. nov., an endophytic bacterium isolated from Chinese cabbage seeds (Brassica pekinensis).</title>
        <authorList>
            <person name="Jiang L."/>
            <person name="Lee J."/>
            <person name="Kim S.W."/>
        </authorList>
    </citation>
    <scope>NUCLEOTIDE SEQUENCE [LARGE SCALE GENOMIC DNA]</scope>
    <source>
        <strain evidence="3">KCTC 43072 / ATSA2</strain>
    </source>
</reference>
<evidence type="ECO:0000256" key="1">
    <source>
        <dbReference type="SAM" id="Coils"/>
    </source>
</evidence>
<dbReference type="OrthoDB" id="2666592at2"/>
<protein>
    <submittedName>
        <fullName evidence="2">Uncharacterized protein</fullName>
    </submittedName>
</protein>
<feature type="coiled-coil region" evidence="1">
    <location>
        <begin position="155"/>
        <end position="182"/>
    </location>
</feature>
<evidence type="ECO:0000313" key="2">
    <source>
        <dbReference type="EMBL" id="QDH20202.1"/>
    </source>
</evidence>